<comment type="subcellular location">
    <subcellularLocation>
        <location evidence="1">Membrane</location>
        <topology evidence="1">Multi-pass membrane protein</topology>
    </subcellularLocation>
</comment>
<keyword evidence="4 9" id="KW-0297">G-protein coupled receptor</keyword>
<dbReference type="InterPro" id="IPR000276">
    <property type="entry name" value="GPCR_Rhodpsn"/>
</dbReference>
<dbReference type="OrthoDB" id="2132067at2759"/>
<dbReference type="KEGG" id="bfo:118432745"/>
<dbReference type="SMART" id="SM01381">
    <property type="entry name" value="7TM_GPCR_Srsx"/>
    <property type="match status" value="1"/>
</dbReference>
<dbReference type="PROSITE" id="PS00237">
    <property type="entry name" value="G_PROTEIN_RECEP_F1_1"/>
    <property type="match status" value="1"/>
</dbReference>
<dbReference type="OMA" id="ECPLNDT"/>
<feature type="transmembrane region" description="Helical" evidence="11">
    <location>
        <begin position="106"/>
        <end position="124"/>
    </location>
</feature>
<evidence type="ECO:0000256" key="11">
    <source>
        <dbReference type="SAM" id="Phobius"/>
    </source>
</evidence>
<keyword evidence="14" id="KW-1185">Reference proteome</keyword>
<dbReference type="InterPro" id="IPR017452">
    <property type="entry name" value="GPCR_Rhodpsn_7TM"/>
</dbReference>
<keyword evidence="6" id="KW-1015">Disulfide bond</keyword>
<name>C3XSP5_BRAFL</name>
<dbReference type="InterPro" id="IPR000405">
    <property type="entry name" value="Galanin_rcpt"/>
</dbReference>
<feature type="transmembrane region" description="Helical" evidence="11">
    <location>
        <begin position="287"/>
        <end position="310"/>
    </location>
</feature>
<keyword evidence="7 9" id="KW-0675">Receptor</keyword>
<sequence length="403" mass="46200">MTNNTFSIFNETLPAPDNITTSLAPQAIAIPVVFSIIFLIGVTGNALVITIMSCNERNRRNTTSVFILNLAIADLMFIVFCVPFQGTIYTLPEWIFGGFMCKFVNYLIYVTMLSSTFTLTAMSFDRYLAVMYPITTAYLRTWKVATVSCLVIWAVSFATASPYAIYYNLYRKYWPSDGWFRLCYDQWPNSQGRPIFIASLFFIGYVLPFLIITFCYINILRELWCVPRVLQQTEKWSGMKKAIVAKKKAVKMVIVVVTVFGLCWLPHHVTTMWLSFGNFPYTLGTLVLKLTAHCLAYANSCMNPFIYVFLSDNFKKDIKRLLWRGHKRQSTRRSNRTLNSDIEAVHGYRRTMVRVAYSKQAINVQGQGGESPKHVRIIVEQNEDSPSQSINQMKQGLKIESNI</sequence>
<reference evidence="15" key="3">
    <citation type="submission" date="2025-04" db="UniProtKB">
        <authorList>
            <consortium name="RefSeq"/>
        </authorList>
    </citation>
    <scope>IDENTIFICATION</scope>
    <source>
        <strain evidence="15">S238N-H82</strain>
        <tissue evidence="15">Testes</tissue>
    </source>
</reference>
<feature type="transmembrane region" description="Helical" evidence="11">
    <location>
        <begin position="249"/>
        <end position="267"/>
    </location>
</feature>
<evidence type="ECO:0000256" key="9">
    <source>
        <dbReference type="RuleBase" id="RU000688"/>
    </source>
</evidence>
<feature type="transmembrane region" description="Helical" evidence="11">
    <location>
        <begin position="195"/>
        <end position="219"/>
    </location>
</feature>
<reference evidence="13" key="1">
    <citation type="journal article" date="2008" name="Nature">
        <title>The amphioxus genome and the evolution of the chordate karyotype.</title>
        <authorList>
            <consortium name="US DOE Joint Genome Institute (JGI-PGF)"/>
            <person name="Putnam N.H."/>
            <person name="Butts T."/>
            <person name="Ferrier D.E.K."/>
            <person name="Furlong R.F."/>
            <person name="Hellsten U."/>
            <person name="Kawashima T."/>
            <person name="Robinson-Rechavi M."/>
            <person name="Shoguchi E."/>
            <person name="Terry A."/>
            <person name="Yu J.-K."/>
            <person name="Benito-Gutierrez E.L."/>
            <person name="Dubchak I."/>
            <person name="Garcia-Fernandez J."/>
            <person name="Gibson-Brown J.J."/>
            <person name="Grigoriev I.V."/>
            <person name="Horton A.C."/>
            <person name="de Jong P.J."/>
            <person name="Jurka J."/>
            <person name="Kapitonov V.V."/>
            <person name="Kohara Y."/>
            <person name="Kuroki Y."/>
            <person name="Lindquist E."/>
            <person name="Lucas S."/>
            <person name="Osoegawa K."/>
            <person name="Pennacchio L.A."/>
            <person name="Salamov A.A."/>
            <person name="Satou Y."/>
            <person name="Sauka-Spengler T."/>
            <person name="Schmutz J."/>
            <person name="Shin-I T."/>
            <person name="Toyoda A."/>
            <person name="Bronner-Fraser M."/>
            <person name="Fujiyama A."/>
            <person name="Holland L.Z."/>
            <person name="Holland P.W.H."/>
            <person name="Satoh N."/>
            <person name="Rokhsar D.S."/>
        </authorList>
    </citation>
    <scope>NUCLEOTIDE SEQUENCE [LARGE SCALE GENOMIC DNA]</scope>
    <source>
        <strain evidence="13">S238N-H82</strain>
        <tissue evidence="13">Testes</tissue>
    </source>
</reference>
<evidence type="ECO:0000256" key="8">
    <source>
        <dbReference type="ARBA" id="ARBA00023224"/>
    </source>
</evidence>
<dbReference type="eggNOG" id="KOG3656">
    <property type="taxonomic scope" value="Eukaryota"/>
</dbReference>
<reference evidence="14" key="2">
    <citation type="journal article" date="2020" name="Nat. Ecol. Evol.">
        <title>Deeply conserved synteny resolves early events in vertebrate evolution.</title>
        <authorList>
            <person name="Simakov O."/>
            <person name="Marletaz F."/>
            <person name="Yue J.X."/>
            <person name="O'Connell B."/>
            <person name="Jenkins J."/>
            <person name="Brandt A."/>
            <person name="Calef R."/>
            <person name="Tung C.H."/>
            <person name="Huang T.K."/>
            <person name="Schmutz J."/>
            <person name="Satoh N."/>
            <person name="Yu J.K."/>
            <person name="Putnam N.H."/>
            <person name="Green R.E."/>
            <person name="Rokhsar D.S."/>
        </authorList>
    </citation>
    <scope>NUCLEOTIDE SEQUENCE [LARGE SCALE GENOMIC DNA]</scope>
    <source>
        <strain evidence="14">S238N-H82</strain>
    </source>
</reference>
<dbReference type="GO" id="GO:0005886">
    <property type="term" value="C:plasma membrane"/>
    <property type="evidence" value="ECO:0000318"/>
    <property type="project" value="GO_Central"/>
</dbReference>
<dbReference type="AlphaFoldDB" id="C3XSP5"/>
<evidence type="ECO:0000313" key="14">
    <source>
        <dbReference type="Proteomes" id="UP000001554"/>
    </source>
</evidence>
<evidence type="ECO:0000256" key="3">
    <source>
        <dbReference type="ARBA" id="ARBA00022989"/>
    </source>
</evidence>
<feature type="transmembrane region" description="Helical" evidence="11">
    <location>
        <begin position="144"/>
        <end position="166"/>
    </location>
</feature>
<dbReference type="Pfam" id="PF00001">
    <property type="entry name" value="7tm_1"/>
    <property type="match status" value="1"/>
</dbReference>
<dbReference type="STRING" id="7739.C3XSP5"/>
<feature type="transmembrane region" description="Helical" evidence="11">
    <location>
        <begin position="28"/>
        <end position="54"/>
    </location>
</feature>
<dbReference type="SUPFAM" id="SSF81321">
    <property type="entry name" value="Family A G protein-coupled receptor-like"/>
    <property type="match status" value="1"/>
</dbReference>
<evidence type="ECO:0000256" key="6">
    <source>
        <dbReference type="ARBA" id="ARBA00023157"/>
    </source>
</evidence>
<dbReference type="Gene3D" id="1.20.1070.10">
    <property type="entry name" value="Rhodopsin 7-helix transmembrane proteins"/>
    <property type="match status" value="1"/>
</dbReference>
<feature type="compositionally biased region" description="Polar residues" evidence="10">
    <location>
        <begin position="384"/>
        <end position="394"/>
    </location>
</feature>
<evidence type="ECO:0000256" key="10">
    <source>
        <dbReference type="SAM" id="MobiDB-lite"/>
    </source>
</evidence>
<dbReference type="PRINTS" id="PR00663">
    <property type="entry name" value="GALANINR"/>
</dbReference>
<dbReference type="PROSITE" id="PS50262">
    <property type="entry name" value="G_PROTEIN_RECEP_F1_2"/>
    <property type="match status" value="1"/>
</dbReference>
<evidence type="ECO:0000256" key="5">
    <source>
        <dbReference type="ARBA" id="ARBA00023136"/>
    </source>
</evidence>
<comment type="similarity">
    <text evidence="9">Belongs to the G-protein coupled receptor 1 family.</text>
</comment>
<dbReference type="Proteomes" id="UP000001554">
    <property type="component" value="Chromosome 16"/>
</dbReference>
<accession>C3XSP5</accession>
<feature type="region of interest" description="Disordered" evidence="10">
    <location>
        <begin position="384"/>
        <end position="403"/>
    </location>
</feature>
<keyword evidence="5 11" id="KW-0472">Membrane</keyword>
<evidence type="ECO:0000256" key="2">
    <source>
        <dbReference type="ARBA" id="ARBA00022692"/>
    </source>
</evidence>
<organism>
    <name type="scientific">Branchiostoma floridae</name>
    <name type="common">Florida lancelet</name>
    <name type="synonym">Amphioxus</name>
    <dbReference type="NCBI Taxonomy" id="7739"/>
    <lineage>
        <taxon>Eukaryota</taxon>
        <taxon>Metazoa</taxon>
        <taxon>Chordata</taxon>
        <taxon>Cephalochordata</taxon>
        <taxon>Leptocardii</taxon>
        <taxon>Amphioxiformes</taxon>
        <taxon>Branchiostomatidae</taxon>
        <taxon>Branchiostoma</taxon>
    </lineage>
</organism>
<keyword evidence="2 9" id="KW-0812">Transmembrane</keyword>
<evidence type="ECO:0000256" key="7">
    <source>
        <dbReference type="ARBA" id="ARBA00023170"/>
    </source>
</evidence>
<gene>
    <name evidence="15" type="primary">LOC118432745</name>
    <name evidence="13" type="ORF">BRAFLDRAFT_74737</name>
</gene>
<dbReference type="PANTHER" id="PTHR45695">
    <property type="entry name" value="LEUCOKININ RECEPTOR-RELATED"/>
    <property type="match status" value="1"/>
</dbReference>
<dbReference type="RefSeq" id="XP_035700249.1">
    <property type="nucleotide sequence ID" value="XM_035844356.1"/>
</dbReference>
<dbReference type="GO" id="GO:0007218">
    <property type="term" value="P:neuropeptide signaling pathway"/>
    <property type="evidence" value="ECO:0000318"/>
    <property type="project" value="GO_Central"/>
</dbReference>
<dbReference type="PRINTS" id="PR00237">
    <property type="entry name" value="GPCRRHODOPSN"/>
</dbReference>
<feature type="transmembrane region" description="Helical" evidence="11">
    <location>
        <begin position="66"/>
        <end position="86"/>
    </location>
</feature>
<proteinExistence type="inferred from homology"/>
<dbReference type="FunFam" id="1.20.1070.10:FF:000991">
    <property type="entry name" value="Uncharacterized protein"/>
    <property type="match status" value="1"/>
</dbReference>
<evidence type="ECO:0000259" key="12">
    <source>
        <dbReference type="PROSITE" id="PS50262"/>
    </source>
</evidence>
<evidence type="ECO:0000256" key="1">
    <source>
        <dbReference type="ARBA" id="ARBA00004141"/>
    </source>
</evidence>
<dbReference type="EMBL" id="GG666459">
    <property type="protein sequence ID" value="EEN68966.1"/>
    <property type="molecule type" value="Genomic_DNA"/>
</dbReference>
<dbReference type="InParanoid" id="C3XSP5"/>
<feature type="domain" description="G-protein coupled receptors family 1 profile" evidence="12">
    <location>
        <begin position="44"/>
        <end position="307"/>
    </location>
</feature>
<dbReference type="PANTHER" id="PTHR45695:SF34">
    <property type="entry name" value="GALANIN RECEPTOR 2B-LIKE"/>
    <property type="match status" value="1"/>
</dbReference>
<keyword evidence="3 11" id="KW-1133">Transmembrane helix</keyword>
<dbReference type="GeneID" id="118432745"/>
<evidence type="ECO:0000256" key="4">
    <source>
        <dbReference type="ARBA" id="ARBA00023040"/>
    </source>
</evidence>
<dbReference type="GO" id="GO:0008528">
    <property type="term" value="F:G protein-coupled peptide receptor activity"/>
    <property type="evidence" value="ECO:0000318"/>
    <property type="project" value="GO_Central"/>
</dbReference>
<evidence type="ECO:0000313" key="13">
    <source>
        <dbReference type="EMBL" id="EEN68966.1"/>
    </source>
</evidence>
<keyword evidence="8 9" id="KW-0807">Transducer</keyword>
<protein>
    <submittedName>
        <fullName evidence="15">Galanin receptor type 1-like</fullName>
    </submittedName>
</protein>
<evidence type="ECO:0000313" key="15">
    <source>
        <dbReference type="RefSeq" id="XP_035700249.1"/>
    </source>
</evidence>